<dbReference type="RefSeq" id="WP_041902139.1">
    <property type="nucleotide sequence ID" value="NZ_JXLU01000026.1"/>
</dbReference>
<dbReference type="AlphaFoldDB" id="A0ABD4AA09"/>
<evidence type="ECO:0008006" key="3">
    <source>
        <dbReference type="Google" id="ProtNLM"/>
    </source>
</evidence>
<protein>
    <recommendedName>
        <fullName evidence="3">NAD(P)-binding domain-containing protein</fullName>
    </recommendedName>
</protein>
<name>A0ABD4AA09_9BACI</name>
<proteinExistence type="predicted"/>
<dbReference type="Proteomes" id="UP000032076">
    <property type="component" value="Unassembled WGS sequence"/>
</dbReference>
<comment type="caution">
    <text evidence="1">The sequence shown here is derived from an EMBL/GenBank/DDBJ whole genome shotgun (WGS) entry which is preliminary data.</text>
</comment>
<evidence type="ECO:0000313" key="1">
    <source>
        <dbReference type="EMBL" id="KIO73731.1"/>
    </source>
</evidence>
<dbReference type="EMBL" id="JXLU01000026">
    <property type="protein sequence ID" value="KIO73731.1"/>
    <property type="molecule type" value="Genomic_DNA"/>
</dbReference>
<organism evidence="1 2">
    <name type="scientific">Caldibacillus thermoamylovorans</name>
    <dbReference type="NCBI Taxonomy" id="35841"/>
    <lineage>
        <taxon>Bacteria</taxon>
        <taxon>Bacillati</taxon>
        <taxon>Bacillota</taxon>
        <taxon>Bacilli</taxon>
        <taxon>Bacillales</taxon>
        <taxon>Bacillaceae</taxon>
        <taxon>Caldibacillus</taxon>
    </lineage>
</organism>
<reference evidence="1 2" key="1">
    <citation type="submission" date="2015-01" db="EMBL/GenBank/DDBJ databases">
        <title>Draft Genome Sequences of Four Bacillus thermoamylovorans Strains, Isolated From Food Products.</title>
        <authorList>
            <person name="Krawcyk A.O."/>
            <person name="Berendsen E.M."/>
            <person name="Eijlander R.T."/>
            <person name="de Jong A."/>
            <person name="Wells-Bennik M."/>
            <person name="Kuipers O.P."/>
        </authorList>
    </citation>
    <scope>NUCLEOTIDE SEQUENCE [LARGE SCALE GENOMIC DNA]</scope>
    <source>
        <strain evidence="1 2">B4167</strain>
    </source>
</reference>
<sequence length="259" mass="30558">MDGYILFGSFGQLGFEICEQLLNKGYQVNHVNVCDDYEDQEIIEEKNLLLGRNANFKRMGENLERSINVPMIIPLYDWLFYDENQWEMILKKLEQIFARLSVKNASAPIILLKASGPDQRIQSMNHYFRVIEQKFCKTLSIYVPIIYGKWFTETSYLYHMLMGEKISRNADALYIRDAGRTIIDLILHEEKGEFYLRNQNKHRWHECLYMLTGIKSQIDFPEDETETVNDPGKVILVNETIYGEQIFDEIKKLQTIFNL</sequence>
<gene>
    <name evidence="1" type="ORF">B4167_0302</name>
</gene>
<evidence type="ECO:0000313" key="2">
    <source>
        <dbReference type="Proteomes" id="UP000032076"/>
    </source>
</evidence>
<accession>A0ABD4AA09</accession>